<keyword evidence="9" id="KW-1185">Reference proteome</keyword>
<sequence>MDHPASHAFSAAASRGEDTAAFDPMDDGPPVALPLSPDFEPSPDVGTPAAPAALAPVSSRATAIEHSNPDHARITLIDWMLGNRCNYACSYCPAGLHDGSLGWQPAEDVERMIDRLVAHYHDGLGRTVWIQFTGGEPTLNPQLPRILAHARERGCKLSLISNGSRTPRYWQALLPKLESAILTYHGEGADPDGFFAIAETVAAAIPLQVNVAVAPDRFDELMAIAERLWRDIPKIDVVLKPLRLGFGTALYPYAPEQLARLRRGFPSKRESRDVTPRSTVRVVAGDGSAERRRANQLILDGANRWAGFRCMAGVESLRIQGNGRITRAVCGVGGALGTIAEPPDLPVVGTTCDKAACACVADILISKRRRGGAAA</sequence>
<organism evidence="8 9">
    <name type="scientific">Methylobrevis albus</name>
    <dbReference type="NCBI Taxonomy" id="2793297"/>
    <lineage>
        <taxon>Bacteria</taxon>
        <taxon>Pseudomonadati</taxon>
        <taxon>Pseudomonadota</taxon>
        <taxon>Alphaproteobacteria</taxon>
        <taxon>Hyphomicrobiales</taxon>
        <taxon>Pleomorphomonadaceae</taxon>
        <taxon>Methylobrevis</taxon>
    </lineage>
</organism>
<evidence type="ECO:0000256" key="5">
    <source>
        <dbReference type="ARBA" id="ARBA00023014"/>
    </source>
</evidence>
<dbReference type="InterPro" id="IPR050377">
    <property type="entry name" value="Radical_SAM_PqqE_MftC-like"/>
</dbReference>
<dbReference type="Pfam" id="PF04055">
    <property type="entry name" value="Radical_SAM"/>
    <property type="match status" value="1"/>
</dbReference>
<dbReference type="InterPro" id="IPR013785">
    <property type="entry name" value="Aldolase_TIM"/>
</dbReference>
<dbReference type="Proteomes" id="UP000631694">
    <property type="component" value="Unassembled WGS sequence"/>
</dbReference>
<dbReference type="InterPro" id="IPR007197">
    <property type="entry name" value="rSAM"/>
</dbReference>
<proteinExistence type="predicted"/>
<evidence type="ECO:0000313" key="8">
    <source>
        <dbReference type="EMBL" id="MBH0237518.1"/>
    </source>
</evidence>
<keyword evidence="2" id="KW-0949">S-adenosyl-L-methionine</keyword>
<evidence type="ECO:0000256" key="6">
    <source>
        <dbReference type="SAM" id="MobiDB-lite"/>
    </source>
</evidence>
<dbReference type="PANTHER" id="PTHR11228">
    <property type="entry name" value="RADICAL SAM DOMAIN PROTEIN"/>
    <property type="match status" value="1"/>
</dbReference>
<dbReference type="SUPFAM" id="SSF102114">
    <property type="entry name" value="Radical SAM enzymes"/>
    <property type="match status" value="1"/>
</dbReference>
<dbReference type="CDD" id="cd01335">
    <property type="entry name" value="Radical_SAM"/>
    <property type="match status" value="1"/>
</dbReference>
<dbReference type="GO" id="GO:0046872">
    <property type="term" value="F:metal ion binding"/>
    <property type="evidence" value="ECO:0007669"/>
    <property type="project" value="UniProtKB-KW"/>
</dbReference>
<gene>
    <name evidence="8" type="ORF">I5731_06760</name>
</gene>
<keyword evidence="3" id="KW-0479">Metal-binding</keyword>
<keyword evidence="5" id="KW-0411">Iron-sulfur</keyword>
<evidence type="ECO:0000256" key="4">
    <source>
        <dbReference type="ARBA" id="ARBA00023004"/>
    </source>
</evidence>
<evidence type="ECO:0000256" key="3">
    <source>
        <dbReference type="ARBA" id="ARBA00022723"/>
    </source>
</evidence>
<accession>A0A931MWP2</accession>
<dbReference type="RefSeq" id="WP_197310617.1">
    <property type="nucleotide sequence ID" value="NZ_JADZLT010000046.1"/>
</dbReference>
<dbReference type="EMBL" id="JADZLT010000046">
    <property type="protein sequence ID" value="MBH0237518.1"/>
    <property type="molecule type" value="Genomic_DNA"/>
</dbReference>
<name>A0A931MWP2_9HYPH</name>
<dbReference type="InterPro" id="IPR058240">
    <property type="entry name" value="rSAM_sf"/>
</dbReference>
<dbReference type="GO" id="GO:0003824">
    <property type="term" value="F:catalytic activity"/>
    <property type="evidence" value="ECO:0007669"/>
    <property type="project" value="InterPro"/>
</dbReference>
<feature type="domain" description="Radical SAM core" evidence="7">
    <location>
        <begin position="66"/>
        <end position="277"/>
    </location>
</feature>
<comment type="caution">
    <text evidence="8">The sequence shown here is derived from an EMBL/GenBank/DDBJ whole genome shotgun (WGS) entry which is preliminary data.</text>
</comment>
<reference evidence="8" key="1">
    <citation type="submission" date="2020-12" db="EMBL/GenBank/DDBJ databases">
        <title>Methylobrevis albus sp. nov., isolated from fresh water lack sediment.</title>
        <authorList>
            <person name="Zou Q."/>
        </authorList>
    </citation>
    <scope>NUCLEOTIDE SEQUENCE</scope>
    <source>
        <strain evidence="8">L22</strain>
    </source>
</reference>
<dbReference type="SFLD" id="SFLDS00029">
    <property type="entry name" value="Radical_SAM"/>
    <property type="match status" value="1"/>
</dbReference>
<dbReference type="PANTHER" id="PTHR11228:SF7">
    <property type="entry name" value="PQQA PEPTIDE CYCLASE"/>
    <property type="match status" value="1"/>
</dbReference>
<dbReference type="Gene3D" id="3.20.20.70">
    <property type="entry name" value="Aldolase class I"/>
    <property type="match status" value="1"/>
</dbReference>
<dbReference type="PROSITE" id="PS51918">
    <property type="entry name" value="RADICAL_SAM"/>
    <property type="match status" value="1"/>
</dbReference>
<evidence type="ECO:0000259" key="7">
    <source>
        <dbReference type="PROSITE" id="PS51918"/>
    </source>
</evidence>
<dbReference type="SFLD" id="SFLDG01067">
    <property type="entry name" value="SPASM/twitch_domain_containing"/>
    <property type="match status" value="1"/>
</dbReference>
<evidence type="ECO:0000313" key="9">
    <source>
        <dbReference type="Proteomes" id="UP000631694"/>
    </source>
</evidence>
<protein>
    <submittedName>
        <fullName evidence="8">Radical SAM protein</fullName>
    </submittedName>
</protein>
<evidence type="ECO:0000256" key="2">
    <source>
        <dbReference type="ARBA" id="ARBA00022691"/>
    </source>
</evidence>
<comment type="cofactor">
    <cofactor evidence="1">
        <name>[4Fe-4S] cluster</name>
        <dbReference type="ChEBI" id="CHEBI:49883"/>
    </cofactor>
</comment>
<feature type="region of interest" description="Disordered" evidence="6">
    <location>
        <begin position="1"/>
        <end position="53"/>
    </location>
</feature>
<evidence type="ECO:0000256" key="1">
    <source>
        <dbReference type="ARBA" id="ARBA00001966"/>
    </source>
</evidence>
<feature type="compositionally biased region" description="Low complexity" evidence="6">
    <location>
        <begin position="1"/>
        <end position="14"/>
    </location>
</feature>
<keyword evidence="4" id="KW-0408">Iron</keyword>
<dbReference type="GO" id="GO:0051536">
    <property type="term" value="F:iron-sulfur cluster binding"/>
    <property type="evidence" value="ECO:0007669"/>
    <property type="project" value="UniProtKB-KW"/>
</dbReference>
<dbReference type="AlphaFoldDB" id="A0A931MWP2"/>